<dbReference type="Proteomes" id="UP000183832">
    <property type="component" value="Unassembled WGS sequence"/>
</dbReference>
<evidence type="ECO:0000313" key="1">
    <source>
        <dbReference type="EMBL" id="CRK87757.1"/>
    </source>
</evidence>
<name>A0A1J1HIC0_9DIPT</name>
<dbReference type="AlphaFoldDB" id="A0A1J1HIC0"/>
<proteinExistence type="predicted"/>
<sequence>MLTHTSQVSRFSIEISFDLSTKLGKCYNVSHQYESMNETLCLEILCLKIIMDFPQGSEAEAVAEAEA</sequence>
<protein>
    <submittedName>
        <fullName evidence="1">CLUMA_CG001579, isoform A</fullName>
    </submittedName>
</protein>
<evidence type="ECO:0000313" key="2">
    <source>
        <dbReference type="Proteomes" id="UP000183832"/>
    </source>
</evidence>
<accession>A0A1J1HIC0</accession>
<dbReference type="EMBL" id="CVRI01000005">
    <property type="protein sequence ID" value="CRK87757.1"/>
    <property type="molecule type" value="Genomic_DNA"/>
</dbReference>
<reference evidence="1 2" key="1">
    <citation type="submission" date="2015-04" db="EMBL/GenBank/DDBJ databases">
        <authorList>
            <person name="Syromyatnikov M.Y."/>
            <person name="Popov V.N."/>
        </authorList>
    </citation>
    <scope>NUCLEOTIDE SEQUENCE [LARGE SCALE GENOMIC DNA]</scope>
</reference>
<gene>
    <name evidence="1" type="ORF">CLUMA_CG001579</name>
</gene>
<organism evidence="1 2">
    <name type="scientific">Clunio marinus</name>
    <dbReference type="NCBI Taxonomy" id="568069"/>
    <lineage>
        <taxon>Eukaryota</taxon>
        <taxon>Metazoa</taxon>
        <taxon>Ecdysozoa</taxon>
        <taxon>Arthropoda</taxon>
        <taxon>Hexapoda</taxon>
        <taxon>Insecta</taxon>
        <taxon>Pterygota</taxon>
        <taxon>Neoptera</taxon>
        <taxon>Endopterygota</taxon>
        <taxon>Diptera</taxon>
        <taxon>Nematocera</taxon>
        <taxon>Chironomoidea</taxon>
        <taxon>Chironomidae</taxon>
        <taxon>Clunio</taxon>
    </lineage>
</organism>
<keyword evidence="2" id="KW-1185">Reference proteome</keyword>